<protein>
    <submittedName>
        <fullName evidence="1">Uncharacterized protein</fullName>
    </submittedName>
</protein>
<accession>A0A8J4T2F3</accession>
<organism evidence="1 2">
    <name type="scientific">Paragonimus heterotremus</name>
    <dbReference type="NCBI Taxonomy" id="100268"/>
    <lineage>
        <taxon>Eukaryota</taxon>
        <taxon>Metazoa</taxon>
        <taxon>Spiralia</taxon>
        <taxon>Lophotrochozoa</taxon>
        <taxon>Platyhelminthes</taxon>
        <taxon>Trematoda</taxon>
        <taxon>Digenea</taxon>
        <taxon>Plagiorchiida</taxon>
        <taxon>Troglotremata</taxon>
        <taxon>Troglotrematidae</taxon>
        <taxon>Paragonimus</taxon>
    </lineage>
</organism>
<reference evidence="1" key="1">
    <citation type="submission" date="2019-05" db="EMBL/GenBank/DDBJ databases">
        <title>Annotation for the trematode Paragonimus heterotremus.</title>
        <authorList>
            <person name="Choi Y.-J."/>
        </authorList>
    </citation>
    <scope>NUCLEOTIDE SEQUENCE</scope>
    <source>
        <strain evidence="1">LC</strain>
    </source>
</reference>
<name>A0A8J4T2F3_9TREM</name>
<comment type="caution">
    <text evidence="1">The sequence shown here is derived from an EMBL/GenBank/DDBJ whole genome shotgun (WGS) entry which is preliminary data.</text>
</comment>
<dbReference type="Proteomes" id="UP000748531">
    <property type="component" value="Unassembled WGS sequence"/>
</dbReference>
<sequence>MYQNGRHKRACILRQSASTSVACRCLHFPGDNGVHTPPTTDADLNRSADTVALSHGPRKLRIDITWSDYPVDISAENITCDERHDDEDFL</sequence>
<dbReference type="OrthoDB" id="6300656at2759"/>
<evidence type="ECO:0000313" key="1">
    <source>
        <dbReference type="EMBL" id="KAF5395369.1"/>
    </source>
</evidence>
<dbReference type="EMBL" id="LUCH01014280">
    <property type="protein sequence ID" value="KAF5395369.1"/>
    <property type="molecule type" value="Genomic_DNA"/>
</dbReference>
<gene>
    <name evidence="1" type="ORF">PHET_12300</name>
</gene>
<keyword evidence="2" id="KW-1185">Reference proteome</keyword>
<proteinExistence type="predicted"/>
<evidence type="ECO:0000313" key="2">
    <source>
        <dbReference type="Proteomes" id="UP000748531"/>
    </source>
</evidence>
<dbReference type="AlphaFoldDB" id="A0A8J4T2F3"/>